<reference evidence="2 3" key="1">
    <citation type="submission" date="2017-05" db="EMBL/GenBank/DDBJ databases">
        <title>Comparative genomic and metabolic analysis of manganese-oxidizing mechanisms in Celeribater manganoxidans DY25T: its adaption to the environment of polymetallic nodule.</title>
        <authorList>
            <person name="Wang X."/>
        </authorList>
    </citation>
    <scope>NUCLEOTIDE SEQUENCE [LARGE SCALE GENOMIC DNA]</scope>
    <source>
        <strain evidence="2 3">DY25</strain>
    </source>
</reference>
<keyword evidence="3" id="KW-1185">Reference proteome</keyword>
<keyword evidence="1" id="KW-0812">Transmembrane</keyword>
<evidence type="ECO:0000256" key="1">
    <source>
        <dbReference type="SAM" id="Phobius"/>
    </source>
</evidence>
<dbReference type="Proteomes" id="UP000219050">
    <property type="component" value="Chromosome"/>
</dbReference>
<evidence type="ECO:0000313" key="2">
    <source>
        <dbReference type="EMBL" id="ATI42543.1"/>
    </source>
</evidence>
<organism evidence="2 3">
    <name type="scientific">Pacificitalea manganoxidans</name>
    <dbReference type="NCBI Taxonomy" id="1411902"/>
    <lineage>
        <taxon>Bacteria</taxon>
        <taxon>Pseudomonadati</taxon>
        <taxon>Pseudomonadota</taxon>
        <taxon>Alphaproteobacteria</taxon>
        <taxon>Rhodobacterales</taxon>
        <taxon>Paracoccaceae</taxon>
        <taxon>Pacificitalea</taxon>
    </lineage>
</organism>
<accession>A0A291M0L5</accession>
<sequence length="107" mass="11185">MADTAALPTSLRLLKGLVIALLAVMILGIGIITVVLTIRLTAPASPDAPAATTSPLPQLPERVTLPADTRAEAVTFGQGWIAVVTDDQRILIYDRASGALQQDIALD</sequence>
<dbReference type="Pfam" id="PF20082">
    <property type="entry name" value="DUF6476"/>
    <property type="match status" value="1"/>
</dbReference>
<dbReference type="InterPro" id="IPR045519">
    <property type="entry name" value="DUF6476"/>
</dbReference>
<proteinExistence type="predicted"/>
<dbReference type="KEGG" id="cmag:CBW24_11350"/>
<keyword evidence="1" id="KW-1133">Transmembrane helix</keyword>
<dbReference type="OrthoDB" id="7872651at2"/>
<protein>
    <submittedName>
        <fullName evidence="2">Uncharacterized protein</fullName>
    </submittedName>
</protein>
<feature type="transmembrane region" description="Helical" evidence="1">
    <location>
        <begin position="17"/>
        <end position="38"/>
    </location>
</feature>
<keyword evidence="1" id="KW-0472">Membrane</keyword>
<name>A0A291M0L5_9RHOB</name>
<dbReference type="EMBL" id="CP021404">
    <property type="protein sequence ID" value="ATI42543.1"/>
    <property type="molecule type" value="Genomic_DNA"/>
</dbReference>
<evidence type="ECO:0000313" key="3">
    <source>
        <dbReference type="Proteomes" id="UP000219050"/>
    </source>
</evidence>
<gene>
    <name evidence="2" type="ORF">CBW24_11350</name>
</gene>
<dbReference type="AlphaFoldDB" id="A0A291M0L5"/>